<dbReference type="RefSeq" id="WP_074298691.1">
    <property type="nucleotide sequence ID" value="NZ_FSRU01000002.1"/>
</dbReference>
<sequence>MASSQVQIANMALDVIGTRSTIASLTEGSTEANAIARHWDNAVDAMLRAAHWNFARKQIPLTLLQATFLGGTVPTPWTHEYAYPSDCVLLRQLVPLIQPTDGATATADFAATSGSPLSQAAFMGPPVRFILATDLDINGNPIEVLLTNQPQAIGIYTFRNTNTSMWDALFVQGFAAYLGARICMALTGDKNTQRMALSEAQQYANDAQRMNGNEGLTVINQTPDWMRVRGYEMDWAWPDGGMFGFGPQALSLIG</sequence>
<gene>
    <name evidence="1" type="ORF">SAMN05444165_4134</name>
</gene>
<dbReference type="AlphaFoldDB" id="A0A1N6KPD9"/>
<name>A0A1N6KPD9_9BURK</name>
<dbReference type="Proteomes" id="UP000185151">
    <property type="component" value="Unassembled WGS sequence"/>
</dbReference>
<protein>
    <submittedName>
        <fullName evidence="1">Uncharacterized protein</fullName>
    </submittedName>
</protein>
<keyword evidence="2" id="KW-1185">Reference proteome</keyword>
<accession>A0A1N6KPD9</accession>
<reference evidence="1 2" key="1">
    <citation type="submission" date="2016-11" db="EMBL/GenBank/DDBJ databases">
        <authorList>
            <person name="Jaros S."/>
            <person name="Januszkiewicz K."/>
            <person name="Wedrychowicz H."/>
        </authorList>
    </citation>
    <scope>NUCLEOTIDE SEQUENCE [LARGE SCALE GENOMIC DNA]</scope>
    <source>
        <strain evidence="1 2">GAS95</strain>
    </source>
</reference>
<dbReference type="EMBL" id="FSRU01000002">
    <property type="protein sequence ID" value="SIO58409.1"/>
    <property type="molecule type" value="Genomic_DNA"/>
</dbReference>
<evidence type="ECO:0000313" key="2">
    <source>
        <dbReference type="Proteomes" id="UP000185151"/>
    </source>
</evidence>
<organism evidence="1 2">
    <name type="scientific">Paraburkholderia phenazinium</name>
    <dbReference type="NCBI Taxonomy" id="60549"/>
    <lineage>
        <taxon>Bacteria</taxon>
        <taxon>Pseudomonadati</taxon>
        <taxon>Pseudomonadota</taxon>
        <taxon>Betaproteobacteria</taxon>
        <taxon>Burkholderiales</taxon>
        <taxon>Burkholderiaceae</taxon>
        <taxon>Paraburkholderia</taxon>
    </lineage>
</organism>
<evidence type="ECO:0000313" key="1">
    <source>
        <dbReference type="EMBL" id="SIO58409.1"/>
    </source>
</evidence>
<proteinExistence type="predicted"/>